<evidence type="ECO:0000256" key="3">
    <source>
        <dbReference type="ARBA" id="ARBA00022692"/>
    </source>
</evidence>
<comment type="subcellular location">
    <subcellularLocation>
        <location evidence="1">Membrane</location>
        <topology evidence="1">Multi-pass membrane protein</topology>
    </subcellularLocation>
</comment>
<name>A0AAE3DYG8_9FIRM</name>
<dbReference type="GO" id="GO:0000271">
    <property type="term" value="P:polysaccharide biosynthetic process"/>
    <property type="evidence" value="ECO:0007669"/>
    <property type="project" value="InterPro"/>
</dbReference>
<feature type="domain" description="GtrA/DPMS transmembrane" evidence="7">
    <location>
        <begin position="10"/>
        <end position="121"/>
    </location>
</feature>
<feature type="transmembrane region" description="Helical" evidence="6">
    <location>
        <begin position="37"/>
        <end position="53"/>
    </location>
</feature>
<keyword evidence="5 6" id="KW-0472">Membrane</keyword>
<reference evidence="8 9" key="1">
    <citation type="submission" date="2021-10" db="EMBL/GenBank/DDBJ databases">
        <title>Anaerobic single-cell dispensing facilitates the cultivation of human gut bacteria.</title>
        <authorList>
            <person name="Afrizal A."/>
        </authorList>
    </citation>
    <scope>NUCLEOTIDE SEQUENCE [LARGE SCALE GENOMIC DNA]</scope>
    <source>
        <strain evidence="8 9">CLA-AA-H232</strain>
    </source>
</reference>
<evidence type="ECO:0000259" key="7">
    <source>
        <dbReference type="Pfam" id="PF04138"/>
    </source>
</evidence>
<dbReference type="PANTHER" id="PTHR38459">
    <property type="entry name" value="PROPHAGE BACTOPRENOL-LINKED GLUCOSE TRANSLOCASE HOMOLOG"/>
    <property type="match status" value="1"/>
</dbReference>
<dbReference type="AlphaFoldDB" id="A0AAE3DYG8"/>
<dbReference type="GO" id="GO:0005886">
    <property type="term" value="C:plasma membrane"/>
    <property type="evidence" value="ECO:0007669"/>
    <property type="project" value="TreeGrafter"/>
</dbReference>
<keyword evidence="9" id="KW-1185">Reference proteome</keyword>
<evidence type="ECO:0000256" key="5">
    <source>
        <dbReference type="ARBA" id="ARBA00023136"/>
    </source>
</evidence>
<organism evidence="8 9">
    <name type="scientific">Hominilimicola fabiformis</name>
    <dbReference type="NCBI Taxonomy" id="2885356"/>
    <lineage>
        <taxon>Bacteria</taxon>
        <taxon>Bacillati</taxon>
        <taxon>Bacillota</taxon>
        <taxon>Clostridia</taxon>
        <taxon>Eubacteriales</taxon>
        <taxon>Oscillospiraceae</taxon>
        <taxon>Hominilimicola</taxon>
    </lineage>
</organism>
<feature type="transmembrane region" description="Helical" evidence="6">
    <location>
        <begin position="99"/>
        <end position="119"/>
    </location>
</feature>
<gene>
    <name evidence="8" type="ORF">LKE05_05925</name>
</gene>
<evidence type="ECO:0000256" key="1">
    <source>
        <dbReference type="ARBA" id="ARBA00004141"/>
    </source>
</evidence>
<evidence type="ECO:0000256" key="4">
    <source>
        <dbReference type="ARBA" id="ARBA00022989"/>
    </source>
</evidence>
<keyword evidence="3 6" id="KW-0812">Transmembrane</keyword>
<dbReference type="PANTHER" id="PTHR38459:SF1">
    <property type="entry name" value="PROPHAGE BACTOPRENOL-LINKED GLUCOSE TRANSLOCASE HOMOLOG"/>
    <property type="match status" value="1"/>
</dbReference>
<protein>
    <submittedName>
        <fullName evidence="8">GtrA family protein</fullName>
    </submittedName>
</protein>
<dbReference type="EMBL" id="JAJEQM010000006">
    <property type="protein sequence ID" value="MCC2210328.1"/>
    <property type="molecule type" value="Genomic_DNA"/>
</dbReference>
<feature type="transmembrane region" description="Helical" evidence="6">
    <location>
        <begin position="7"/>
        <end position="31"/>
    </location>
</feature>
<evidence type="ECO:0000256" key="6">
    <source>
        <dbReference type="SAM" id="Phobius"/>
    </source>
</evidence>
<comment type="similarity">
    <text evidence="2">Belongs to the GtrA family.</text>
</comment>
<keyword evidence="4 6" id="KW-1133">Transmembrane helix</keyword>
<comment type="caution">
    <text evidence="8">The sequence shown here is derived from an EMBL/GenBank/DDBJ whole genome shotgun (WGS) entry which is preliminary data.</text>
</comment>
<dbReference type="InterPro" id="IPR051401">
    <property type="entry name" value="GtrA_CellWall_Glycosyl"/>
</dbReference>
<feature type="transmembrane region" description="Helical" evidence="6">
    <location>
        <begin position="65"/>
        <end position="87"/>
    </location>
</feature>
<dbReference type="Proteomes" id="UP001198242">
    <property type="component" value="Unassembled WGS sequence"/>
</dbReference>
<evidence type="ECO:0000256" key="2">
    <source>
        <dbReference type="ARBA" id="ARBA00009399"/>
    </source>
</evidence>
<evidence type="ECO:0000313" key="8">
    <source>
        <dbReference type="EMBL" id="MCC2210328.1"/>
    </source>
</evidence>
<sequence>MFLSREFLSFLIVGGINTVSNVIFSTIYSLFIPNTTLAFFPGYITSNVVSYLLNSKLTFKERLGFVKFIKFFISYIPNFIIQTIIVWLFDNFIHGPSVIAYAIAAIIGVPVTFVFMKIFTFKKND</sequence>
<evidence type="ECO:0000313" key="9">
    <source>
        <dbReference type="Proteomes" id="UP001198242"/>
    </source>
</evidence>
<dbReference type="InterPro" id="IPR007267">
    <property type="entry name" value="GtrA_DPMS_TM"/>
</dbReference>
<dbReference type="Pfam" id="PF04138">
    <property type="entry name" value="GtrA_DPMS_TM"/>
    <property type="match status" value="1"/>
</dbReference>
<accession>A0AAE3DYG8</accession>
<proteinExistence type="inferred from homology"/>